<accession>A0A0Q0W920</accession>
<keyword evidence="2" id="KW-0805">Transcription regulation</keyword>
<dbReference type="PANTHER" id="PTHR43214">
    <property type="entry name" value="TWO-COMPONENT RESPONSE REGULATOR"/>
    <property type="match status" value="1"/>
</dbReference>
<dbReference type="PROSITE" id="PS50110">
    <property type="entry name" value="RESPONSE_REGULATORY"/>
    <property type="match status" value="1"/>
</dbReference>
<dbReference type="GO" id="GO:0006355">
    <property type="term" value="P:regulation of DNA-templated transcription"/>
    <property type="evidence" value="ECO:0007669"/>
    <property type="project" value="InterPro"/>
</dbReference>
<dbReference type="InterPro" id="IPR011006">
    <property type="entry name" value="CheY-like_superfamily"/>
</dbReference>
<dbReference type="CDD" id="cd06170">
    <property type="entry name" value="LuxR_C_like"/>
    <property type="match status" value="1"/>
</dbReference>
<dbReference type="PRINTS" id="PR00038">
    <property type="entry name" value="HTHLUXR"/>
</dbReference>
<evidence type="ECO:0000259" key="6">
    <source>
        <dbReference type="PROSITE" id="PS50043"/>
    </source>
</evidence>
<dbReference type="SMART" id="SM00421">
    <property type="entry name" value="HTH_LUXR"/>
    <property type="match status" value="1"/>
</dbReference>
<keyword evidence="4" id="KW-0804">Transcription</keyword>
<dbReference type="PROSITE" id="PS00622">
    <property type="entry name" value="HTH_LUXR_1"/>
    <property type="match status" value="1"/>
</dbReference>
<dbReference type="InterPro" id="IPR058245">
    <property type="entry name" value="NreC/VraR/RcsB-like_REC"/>
</dbReference>
<evidence type="ECO:0000256" key="2">
    <source>
        <dbReference type="ARBA" id="ARBA00023015"/>
    </source>
</evidence>
<dbReference type="Gene3D" id="3.40.50.2300">
    <property type="match status" value="1"/>
</dbReference>
<dbReference type="STRING" id="362413.RC62_4238"/>
<dbReference type="PROSITE" id="PS50043">
    <property type="entry name" value="HTH_LUXR_2"/>
    <property type="match status" value="1"/>
</dbReference>
<dbReference type="Pfam" id="PF00072">
    <property type="entry name" value="Response_reg"/>
    <property type="match status" value="1"/>
</dbReference>
<protein>
    <submittedName>
        <fullName evidence="8">Two component transcriptional regulator, LuxR family</fullName>
    </submittedName>
</protein>
<dbReference type="OrthoDB" id="9797341at2"/>
<evidence type="ECO:0000313" key="9">
    <source>
        <dbReference type="Proteomes" id="UP000050443"/>
    </source>
</evidence>
<sequence>MDKVYKTVIVDDHPIVISGISGLLADLETVEIVGKLQSGVLLVDYIEENQVDLILMDIFLPVINGVDLCKTIKQKYPQIIIIGMSSQSERSLVMQFIQNGGNGYVLKSASFEEFGNCINNVIQGEIVFSDEVKTIISQPVSDDLEHIPSLSRREKDITLLLSKGKSTQEIADELFLSFLTVQTHRRNILQKYKTKNVAELIAFLLKNNLLN</sequence>
<evidence type="ECO:0000313" key="8">
    <source>
        <dbReference type="EMBL" id="KQB40865.1"/>
    </source>
</evidence>
<dbReference type="SUPFAM" id="SSF52172">
    <property type="entry name" value="CheY-like"/>
    <property type="match status" value="1"/>
</dbReference>
<dbReference type="SUPFAM" id="SSF46894">
    <property type="entry name" value="C-terminal effector domain of the bipartite response regulators"/>
    <property type="match status" value="1"/>
</dbReference>
<dbReference type="CDD" id="cd17535">
    <property type="entry name" value="REC_NarL-like"/>
    <property type="match status" value="1"/>
</dbReference>
<dbReference type="GO" id="GO:0003677">
    <property type="term" value="F:DNA binding"/>
    <property type="evidence" value="ECO:0007669"/>
    <property type="project" value="UniProtKB-KW"/>
</dbReference>
<dbReference type="InterPro" id="IPR001789">
    <property type="entry name" value="Sig_transdc_resp-reg_receiver"/>
</dbReference>
<organism evidence="8 9">
    <name type="scientific">Flavobacterium aquidurense</name>
    <dbReference type="NCBI Taxonomy" id="362413"/>
    <lineage>
        <taxon>Bacteria</taxon>
        <taxon>Pseudomonadati</taxon>
        <taxon>Bacteroidota</taxon>
        <taxon>Flavobacteriia</taxon>
        <taxon>Flavobacteriales</taxon>
        <taxon>Flavobacteriaceae</taxon>
        <taxon>Flavobacterium</taxon>
    </lineage>
</organism>
<reference evidence="8 9" key="1">
    <citation type="submission" date="2014-09" db="EMBL/GenBank/DDBJ databases">
        <title>Genome sequence of Flavobacterium aquidurense RC62.</title>
        <authorList>
            <person name="Kim J.F."/>
            <person name="Kwak M.-J."/>
        </authorList>
    </citation>
    <scope>NUCLEOTIDE SEQUENCE [LARGE SCALE GENOMIC DNA]</scope>
    <source>
        <strain evidence="8 9">RC62</strain>
    </source>
</reference>
<feature type="modified residue" description="4-aspartylphosphate" evidence="5">
    <location>
        <position position="57"/>
    </location>
</feature>
<dbReference type="Proteomes" id="UP000050443">
    <property type="component" value="Unassembled WGS sequence"/>
</dbReference>
<evidence type="ECO:0000259" key="7">
    <source>
        <dbReference type="PROSITE" id="PS50110"/>
    </source>
</evidence>
<dbReference type="RefSeq" id="WP_055093743.1">
    <property type="nucleotide sequence ID" value="NZ_JRLF01000009.1"/>
</dbReference>
<dbReference type="InterPro" id="IPR039420">
    <property type="entry name" value="WalR-like"/>
</dbReference>
<dbReference type="InterPro" id="IPR000792">
    <property type="entry name" value="Tscrpt_reg_LuxR_C"/>
</dbReference>
<evidence type="ECO:0000256" key="3">
    <source>
        <dbReference type="ARBA" id="ARBA00023125"/>
    </source>
</evidence>
<dbReference type="PANTHER" id="PTHR43214:SF41">
    <property type="entry name" value="NITRATE_NITRITE RESPONSE REGULATOR PROTEIN NARP"/>
    <property type="match status" value="1"/>
</dbReference>
<dbReference type="Pfam" id="PF00196">
    <property type="entry name" value="GerE"/>
    <property type="match status" value="1"/>
</dbReference>
<feature type="domain" description="Response regulatory" evidence="7">
    <location>
        <begin position="6"/>
        <end position="122"/>
    </location>
</feature>
<comment type="caution">
    <text evidence="8">The sequence shown here is derived from an EMBL/GenBank/DDBJ whole genome shotgun (WGS) entry which is preliminary data.</text>
</comment>
<evidence type="ECO:0000256" key="4">
    <source>
        <dbReference type="ARBA" id="ARBA00023163"/>
    </source>
</evidence>
<proteinExistence type="predicted"/>
<dbReference type="EMBL" id="JRLF01000009">
    <property type="protein sequence ID" value="KQB40865.1"/>
    <property type="molecule type" value="Genomic_DNA"/>
</dbReference>
<keyword evidence="3" id="KW-0238">DNA-binding</keyword>
<name>A0A0Q0W920_9FLAO</name>
<feature type="domain" description="HTH luxR-type" evidence="6">
    <location>
        <begin position="143"/>
        <end position="208"/>
    </location>
</feature>
<evidence type="ECO:0000256" key="5">
    <source>
        <dbReference type="PROSITE-ProRule" id="PRU00169"/>
    </source>
</evidence>
<dbReference type="InterPro" id="IPR016032">
    <property type="entry name" value="Sig_transdc_resp-reg_C-effctor"/>
</dbReference>
<gene>
    <name evidence="8" type="ORF">RC62_4238</name>
</gene>
<keyword evidence="1 5" id="KW-0597">Phosphoprotein</keyword>
<evidence type="ECO:0000256" key="1">
    <source>
        <dbReference type="ARBA" id="ARBA00022553"/>
    </source>
</evidence>
<dbReference type="AlphaFoldDB" id="A0A0Q0W920"/>
<dbReference type="PATRIC" id="fig|362413.3.peg.4161"/>
<dbReference type="GO" id="GO:0000160">
    <property type="term" value="P:phosphorelay signal transduction system"/>
    <property type="evidence" value="ECO:0007669"/>
    <property type="project" value="InterPro"/>
</dbReference>
<dbReference type="SMART" id="SM00448">
    <property type="entry name" value="REC"/>
    <property type="match status" value="1"/>
</dbReference>